<protein>
    <recommendedName>
        <fullName evidence="1">NYN domain-containing protein</fullName>
    </recommendedName>
</protein>
<evidence type="ECO:0000313" key="2">
    <source>
        <dbReference type="EMBL" id="CAE5958947.1"/>
    </source>
</evidence>
<reference evidence="2" key="1">
    <citation type="submission" date="2021-01" db="EMBL/GenBank/DDBJ databases">
        <authorList>
            <person name="Bezrukov I."/>
        </authorList>
    </citation>
    <scope>NUCLEOTIDE SEQUENCE</scope>
</reference>
<dbReference type="EMBL" id="LR999451">
    <property type="protein sequence ID" value="CAE5958947.1"/>
    <property type="molecule type" value="Genomic_DNA"/>
</dbReference>
<gene>
    <name evidence="2" type="ORF">AARE701A_LOCUS2511</name>
</gene>
<accession>A0A8S1ZGE8</accession>
<proteinExistence type="predicted"/>
<dbReference type="CDD" id="cd10910">
    <property type="entry name" value="PIN_limkain_b1_N_like"/>
    <property type="match status" value="1"/>
</dbReference>
<dbReference type="AlphaFoldDB" id="A0A8S1ZGE8"/>
<name>A0A8S1ZGE8_ARAAE</name>
<evidence type="ECO:0000313" key="3">
    <source>
        <dbReference type="Proteomes" id="UP000682877"/>
    </source>
</evidence>
<sequence length="213" mass="23630">MMKKPTMEEAAALTSVFWDIKRCPVPTGCDARLVSPCIKRALKNKGYSGPLTITVVGILSEVPDDVLRVVSSTGIVLNHVATDCLHVADAICEWAERYPPPANLMVISDNKYHPSLLRIFSKDGYNILEPFPFSELEGALEEDKCSVTGESASWVCSICEYLPGQGFEKFTNHLSSQNHAQKLLTLLPVNQQEHPDFTKYKQDLQHQVIGDSP</sequence>
<dbReference type="GO" id="GO:0004540">
    <property type="term" value="F:RNA nuclease activity"/>
    <property type="evidence" value="ECO:0007669"/>
    <property type="project" value="InterPro"/>
</dbReference>
<feature type="domain" description="NYN" evidence="1">
    <location>
        <begin position="14"/>
        <end position="127"/>
    </location>
</feature>
<dbReference type="PANTHER" id="PTHR14379">
    <property type="entry name" value="LIMKAIN B LKAP"/>
    <property type="match status" value="1"/>
</dbReference>
<organism evidence="2 3">
    <name type="scientific">Arabidopsis arenosa</name>
    <name type="common">Sand rock-cress</name>
    <name type="synonym">Cardaminopsis arenosa</name>
    <dbReference type="NCBI Taxonomy" id="38785"/>
    <lineage>
        <taxon>Eukaryota</taxon>
        <taxon>Viridiplantae</taxon>
        <taxon>Streptophyta</taxon>
        <taxon>Embryophyta</taxon>
        <taxon>Tracheophyta</taxon>
        <taxon>Spermatophyta</taxon>
        <taxon>Magnoliopsida</taxon>
        <taxon>eudicotyledons</taxon>
        <taxon>Gunneridae</taxon>
        <taxon>Pentapetalae</taxon>
        <taxon>rosids</taxon>
        <taxon>malvids</taxon>
        <taxon>Brassicales</taxon>
        <taxon>Brassicaceae</taxon>
        <taxon>Camelineae</taxon>
        <taxon>Arabidopsis</taxon>
    </lineage>
</organism>
<dbReference type="Proteomes" id="UP000682877">
    <property type="component" value="Chromosome 1"/>
</dbReference>
<keyword evidence="3" id="KW-1185">Reference proteome</keyword>
<dbReference type="InterPro" id="IPR024768">
    <property type="entry name" value="Marf1"/>
</dbReference>
<dbReference type="InterPro" id="IPR021139">
    <property type="entry name" value="NYN"/>
</dbReference>
<dbReference type="GO" id="GO:0010468">
    <property type="term" value="P:regulation of gene expression"/>
    <property type="evidence" value="ECO:0007669"/>
    <property type="project" value="InterPro"/>
</dbReference>
<dbReference type="Pfam" id="PF01936">
    <property type="entry name" value="NYN"/>
    <property type="match status" value="1"/>
</dbReference>
<dbReference type="PANTHER" id="PTHR14379:SF19">
    <property type="entry name" value="ENDONUCLEASE OR GLYCOSYL HYDROLASE-RELATED"/>
    <property type="match status" value="1"/>
</dbReference>
<dbReference type="GO" id="GO:0005777">
    <property type="term" value="C:peroxisome"/>
    <property type="evidence" value="ECO:0007669"/>
    <property type="project" value="InterPro"/>
</dbReference>
<evidence type="ECO:0000259" key="1">
    <source>
        <dbReference type="Pfam" id="PF01936"/>
    </source>
</evidence>